<dbReference type="InterPro" id="IPR053719">
    <property type="entry name" value="Lipogen_MT_Stabilize_sf"/>
</dbReference>
<reference evidence="8" key="1">
    <citation type="journal article" date="2013" name="Genome Biol.">
        <title>Draft genome of the mountain pine beetle, Dendroctonus ponderosae Hopkins, a major forest pest.</title>
        <authorList>
            <person name="Keeling C.I."/>
            <person name="Yuen M.M."/>
            <person name="Liao N.Y."/>
            <person name="Docking T.R."/>
            <person name="Chan S.K."/>
            <person name="Taylor G.A."/>
            <person name="Palmquist D.L."/>
            <person name="Jackman S.D."/>
            <person name="Nguyen A."/>
            <person name="Li M."/>
            <person name="Henderson H."/>
            <person name="Janes J.K."/>
            <person name="Zhao Y."/>
            <person name="Pandoh P."/>
            <person name="Moore R."/>
            <person name="Sperling F.A."/>
            <person name="Huber D.P."/>
            <person name="Birol I."/>
            <person name="Jones S.J."/>
            <person name="Bohlmann J."/>
        </authorList>
    </citation>
    <scope>NUCLEOTIDE SEQUENCE</scope>
</reference>
<keyword evidence="4" id="KW-0963">Cytoplasm</keyword>
<dbReference type="Proteomes" id="UP000019118">
    <property type="component" value="Unassembled WGS sequence"/>
</dbReference>
<dbReference type="GO" id="GO:0005634">
    <property type="term" value="C:nucleus"/>
    <property type="evidence" value="ECO:0007669"/>
    <property type="project" value="UniProtKB-SubCell"/>
</dbReference>
<feature type="region of interest" description="Disordered" evidence="6">
    <location>
        <begin position="148"/>
        <end position="177"/>
    </location>
</feature>
<protein>
    <recommendedName>
        <fullName evidence="9">Mid1-interacting protein 1</fullName>
    </recommendedName>
</protein>
<organism evidence="7 8">
    <name type="scientific">Dendroctonus ponderosae</name>
    <name type="common">Mountain pine beetle</name>
    <dbReference type="NCBI Taxonomy" id="77166"/>
    <lineage>
        <taxon>Eukaryota</taxon>
        <taxon>Metazoa</taxon>
        <taxon>Ecdysozoa</taxon>
        <taxon>Arthropoda</taxon>
        <taxon>Hexapoda</taxon>
        <taxon>Insecta</taxon>
        <taxon>Pterygota</taxon>
        <taxon>Neoptera</taxon>
        <taxon>Endopterygota</taxon>
        <taxon>Coleoptera</taxon>
        <taxon>Polyphaga</taxon>
        <taxon>Cucujiformia</taxon>
        <taxon>Curculionidae</taxon>
        <taxon>Scolytinae</taxon>
        <taxon>Dendroctonus</taxon>
    </lineage>
</organism>
<evidence type="ECO:0000256" key="2">
    <source>
        <dbReference type="ARBA" id="ARBA00004496"/>
    </source>
</evidence>
<evidence type="ECO:0000256" key="6">
    <source>
        <dbReference type="SAM" id="MobiDB-lite"/>
    </source>
</evidence>
<name>A0AAR5PVQ8_DENPD</name>
<dbReference type="GO" id="GO:0046890">
    <property type="term" value="P:regulation of lipid biosynthetic process"/>
    <property type="evidence" value="ECO:0007669"/>
    <property type="project" value="TreeGrafter"/>
</dbReference>
<proteinExistence type="inferred from homology"/>
<dbReference type="GO" id="GO:0005829">
    <property type="term" value="C:cytosol"/>
    <property type="evidence" value="ECO:0007669"/>
    <property type="project" value="TreeGrafter"/>
</dbReference>
<accession>A0AAR5PVQ8</accession>
<keyword evidence="8" id="KW-1185">Reference proteome</keyword>
<dbReference type="Gene3D" id="6.10.140.1610">
    <property type="match status" value="1"/>
</dbReference>
<feature type="compositionally biased region" description="Low complexity" evidence="6">
    <location>
        <begin position="148"/>
        <end position="159"/>
    </location>
</feature>
<dbReference type="KEGG" id="dpa:109540957"/>
<reference evidence="7" key="2">
    <citation type="submission" date="2024-08" db="UniProtKB">
        <authorList>
            <consortium name="EnsemblMetazoa"/>
        </authorList>
    </citation>
    <scope>IDENTIFICATION</scope>
</reference>
<comment type="similarity">
    <text evidence="3">Belongs to the SPOT14 family.</text>
</comment>
<keyword evidence="5" id="KW-0539">Nucleus</keyword>
<evidence type="ECO:0000256" key="5">
    <source>
        <dbReference type="ARBA" id="ARBA00023242"/>
    </source>
</evidence>
<sequence length="228" mass="25568">MVFITSEISSTMNTTYQDKITQSLENSRNCLRRIARNDDTESSPHSIMNVIEKFVKTVNLMDETILVPCRLMDLKVGDDQDPSDKHLKKKPSVQQTLDSTDLFQIYSMLKNVKDGLLWGGKSQQSEDIQETILVPQLSIKGHIRRPSTVSVASTNSSTSGLCDSDSEAGSGNENDSGIEEVVQEECRTERIAHDFQRHLTGLTSSIRQMTEAAQYLTWRYQHDIGGPV</sequence>
<dbReference type="PANTHER" id="PTHR14315">
    <property type="entry name" value="SPOT14 FAMILY MEMBER"/>
    <property type="match status" value="1"/>
</dbReference>
<evidence type="ECO:0008006" key="9">
    <source>
        <dbReference type="Google" id="ProtNLM"/>
    </source>
</evidence>
<dbReference type="Pfam" id="PF07084">
    <property type="entry name" value="Spot_14"/>
    <property type="match status" value="1"/>
</dbReference>
<gene>
    <name evidence="7" type="primary">109540957</name>
</gene>
<dbReference type="EnsemblMetazoa" id="XM_019909534.1">
    <property type="protein sequence ID" value="XP_019765093.1"/>
    <property type="gene ID" value="LOC109540957"/>
</dbReference>
<dbReference type="AlphaFoldDB" id="A0AAR5PVQ8"/>
<dbReference type="PANTHER" id="PTHR14315:SF17">
    <property type="entry name" value="MIP21584P"/>
    <property type="match status" value="1"/>
</dbReference>
<evidence type="ECO:0000256" key="3">
    <source>
        <dbReference type="ARBA" id="ARBA00009488"/>
    </source>
</evidence>
<evidence type="ECO:0000256" key="1">
    <source>
        <dbReference type="ARBA" id="ARBA00004123"/>
    </source>
</evidence>
<dbReference type="InterPro" id="IPR009786">
    <property type="entry name" value="Spot_14"/>
</dbReference>
<evidence type="ECO:0000313" key="8">
    <source>
        <dbReference type="Proteomes" id="UP000019118"/>
    </source>
</evidence>
<comment type="subcellular location">
    <subcellularLocation>
        <location evidence="2">Cytoplasm</location>
    </subcellularLocation>
    <subcellularLocation>
        <location evidence="1">Nucleus</location>
    </subcellularLocation>
</comment>
<evidence type="ECO:0000256" key="4">
    <source>
        <dbReference type="ARBA" id="ARBA00022490"/>
    </source>
</evidence>
<evidence type="ECO:0000313" key="7">
    <source>
        <dbReference type="EnsemblMetazoa" id="XP_019765093.1"/>
    </source>
</evidence>